<dbReference type="Gene3D" id="1.20.1270.10">
    <property type="match status" value="1"/>
</dbReference>
<feature type="region of interest" description="Disordered" evidence="9">
    <location>
        <begin position="851"/>
        <end position="926"/>
    </location>
</feature>
<dbReference type="Gene3D" id="3.30.420.40">
    <property type="match status" value="2"/>
</dbReference>
<evidence type="ECO:0000313" key="11">
    <source>
        <dbReference type="Proteomes" id="UP000005226"/>
    </source>
</evidence>
<sequence>MFILNSRSPQLSPNTKICPKYVFAVSIAVMSVDLGSEWMKMAIVKPGVPMEIVLNKESRRKTPTAVCLKENERLFGDSALGMSVKNPKTVYLHLQSLLGKKHDNLQVALYQKRFPEHQLQEDPVRGTVYFKYSEEMQYTAEELLGMVLNYSCGLAQDFAEQPIKDAVITVPAFFNQAERRAVLQAARLAGLKVLQLINDNTAVALNYGVFRRKDIDNTAKNVMFYDMGSGSTTATIVTYQTVKTKESGTQPQLQIRGVGFDRGLGGFEMDLRLRDHLAKLFNEQKKSKKDVRENHRAMAKLLKEAQRLKTVLSANVDFMAQVEGLMDDIDFKSKVTRAEFENLCADLFERVPQPVKDALSAAEMTMNEIEQVILVGGATRVPKVQEVLLKAVEKEELGKNINADEAAAMGAVYQAAALSKAFKVKPFLVRDAAVFPIQVDFTRETEEEGIKSVKHNKRILFDRMAPYPQRKVITFNRYNTDFAFDINYGDLSFLTKEDISIFGSLNLTTVRLSGVDGSFLKHADAESKGIKAHFNMDESGVLLLDRVSSCCTFLLPSSCQSRSYSRLKLLCLIGDVEDEEEVPPESGTESQDKDNKEEAEKEKQEESEKNAAEEKTQKTEEEEAGSKTETKTVKKRRSFSFSWISPFGDPSLTVFLCRLQDLTDRDVAKQEREKTLNSLEAFIFETQDKLYQEEFQLVVSEEEKDQISAKLREASEWMDEDGYTATTKQLREKLSKLKSLSKDMFFRVEERRKWPDHLAALESMLNTSTFFLRSAKMIPVDDQIFTDVELNLLEKVINETTTWKNETVAEQEKRSPQERPVLLSKDIESKLALLDREVNYLLNKAKFAKPKAKAKAKNGTSSDKSNGTSEEKTIPPTEEDPPAKSEAPPTAEDAAQTETDDQTPPTEEATTTGQAAKPAANDAGEL</sequence>
<dbReference type="GO" id="GO:0034663">
    <property type="term" value="C:endoplasmic reticulum chaperone complex"/>
    <property type="evidence" value="ECO:0007669"/>
    <property type="project" value="TreeGrafter"/>
</dbReference>
<dbReference type="Gene3D" id="2.60.34.10">
    <property type="entry name" value="Substrate Binding Domain Of DNAk, Chain A, domain 1"/>
    <property type="match status" value="1"/>
</dbReference>
<evidence type="ECO:0000313" key="10">
    <source>
        <dbReference type="Ensembl" id="ENSTRUP00000067340.1"/>
    </source>
</evidence>
<evidence type="ECO:0000256" key="4">
    <source>
        <dbReference type="ARBA" id="ARBA00022741"/>
    </source>
</evidence>
<evidence type="ECO:0000256" key="3">
    <source>
        <dbReference type="ARBA" id="ARBA00022729"/>
    </source>
</evidence>
<dbReference type="Proteomes" id="UP000005226">
    <property type="component" value="Chromosome 15"/>
</dbReference>
<dbReference type="Pfam" id="PF00012">
    <property type="entry name" value="HSP70"/>
    <property type="match status" value="1"/>
</dbReference>
<protein>
    <recommendedName>
        <fullName evidence="8">Hypoxia up-regulated protein 1</fullName>
    </recommendedName>
</protein>
<dbReference type="SUPFAM" id="SSF53067">
    <property type="entry name" value="Actin-like ATPase domain"/>
    <property type="match status" value="2"/>
</dbReference>
<dbReference type="FunFam" id="2.60.34.10:FF:000009">
    <property type="entry name" value="Hypoxia up-regulated protein 1"/>
    <property type="match status" value="1"/>
</dbReference>
<dbReference type="PROSITE" id="PS01036">
    <property type="entry name" value="HSP70_3"/>
    <property type="match status" value="1"/>
</dbReference>
<keyword evidence="3" id="KW-0732">Signal</keyword>
<dbReference type="PANTHER" id="PTHR45639:SF3">
    <property type="entry name" value="HYPOXIA UP-REGULATED PROTEIN 1"/>
    <property type="match status" value="1"/>
</dbReference>
<keyword evidence="11" id="KW-1185">Reference proteome</keyword>
<dbReference type="PRINTS" id="PR00301">
    <property type="entry name" value="HEATSHOCK70"/>
</dbReference>
<dbReference type="GO" id="GO:0140662">
    <property type="term" value="F:ATP-dependent protein folding chaperone"/>
    <property type="evidence" value="ECO:0007669"/>
    <property type="project" value="InterPro"/>
</dbReference>
<evidence type="ECO:0000256" key="7">
    <source>
        <dbReference type="ARBA" id="ARBA00023186"/>
    </source>
</evidence>
<dbReference type="InterPro" id="IPR029047">
    <property type="entry name" value="HSP70_peptide-bd_sf"/>
</dbReference>
<dbReference type="SUPFAM" id="SSF100934">
    <property type="entry name" value="Heat shock protein 70kD (HSP70), C-terminal subdomain"/>
    <property type="match status" value="1"/>
</dbReference>
<dbReference type="Ensembl" id="ENSTRUT00000066461.1">
    <property type="protein sequence ID" value="ENSTRUP00000067340.1"/>
    <property type="gene ID" value="ENSTRUG00000004087.3"/>
</dbReference>
<evidence type="ECO:0000256" key="8">
    <source>
        <dbReference type="ARBA" id="ARBA00040503"/>
    </source>
</evidence>
<dbReference type="InterPro" id="IPR043129">
    <property type="entry name" value="ATPase_NBD"/>
</dbReference>
<reference evidence="10" key="3">
    <citation type="submission" date="2025-09" db="UniProtKB">
        <authorList>
            <consortium name="Ensembl"/>
        </authorList>
    </citation>
    <scope>IDENTIFICATION</scope>
</reference>
<dbReference type="FunFam" id="3.90.640.10:FF:000012">
    <property type="entry name" value="Hypoxia up-regulated protein 1"/>
    <property type="match status" value="1"/>
</dbReference>
<evidence type="ECO:0000256" key="1">
    <source>
        <dbReference type="ARBA" id="ARBA00004319"/>
    </source>
</evidence>
<evidence type="ECO:0000256" key="6">
    <source>
        <dbReference type="ARBA" id="ARBA00022840"/>
    </source>
</evidence>
<dbReference type="PANTHER" id="PTHR45639">
    <property type="entry name" value="HSC70CB, ISOFORM G-RELATED"/>
    <property type="match status" value="1"/>
</dbReference>
<evidence type="ECO:0000256" key="2">
    <source>
        <dbReference type="ARBA" id="ARBA00007381"/>
    </source>
</evidence>
<comment type="subcellular location">
    <subcellularLocation>
        <location evidence="1">Endoplasmic reticulum lumen</location>
    </subcellularLocation>
</comment>
<dbReference type="CDD" id="cd10230">
    <property type="entry name" value="ASKHA_NBD_HSP70_HYOU1"/>
    <property type="match status" value="1"/>
</dbReference>
<keyword evidence="7" id="KW-0143">Chaperone</keyword>
<gene>
    <name evidence="10" type="primary">hyou1</name>
</gene>
<keyword evidence="4" id="KW-0547">Nucleotide-binding</keyword>
<evidence type="ECO:0000256" key="9">
    <source>
        <dbReference type="SAM" id="MobiDB-lite"/>
    </source>
</evidence>
<feature type="compositionally biased region" description="Basic and acidic residues" evidence="9">
    <location>
        <begin position="590"/>
        <end position="631"/>
    </location>
</feature>
<dbReference type="GO" id="GO:0005788">
    <property type="term" value="C:endoplasmic reticulum lumen"/>
    <property type="evidence" value="ECO:0007669"/>
    <property type="project" value="UniProtKB-SubCell"/>
</dbReference>
<organism evidence="10 11">
    <name type="scientific">Takifugu rubripes</name>
    <name type="common">Japanese pufferfish</name>
    <name type="synonym">Fugu rubripes</name>
    <dbReference type="NCBI Taxonomy" id="31033"/>
    <lineage>
        <taxon>Eukaryota</taxon>
        <taxon>Metazoa</taxon>
        <taxon>Chordata</taxon>
        <taxon>Craniata</taxon>
        <taxon>Vertebrata</taxon>
        <taxon>Euteleostomi</taxon>
        <taxon>Actinopterygii</taxon>
        <taxon>Neopterygii</taxon>
        <taxon>Teleostei</taxon>
        <taxon>Neoteleostei</taxon>
        <taxon>Acanthomorphata</taxon>
        <taxon>Eupercaria</taxon>
        <taxon>Tetraodontiformes</taxon>
        <taxon>Tetradontoidea</taxon>
        <taxon>Tetraodontidae</taxon>
        <taxon>Takifugu</taxon>
    </lineage>
</organism>
<dbReference type="GeneTree" id="ENSGT00940000157686"/>
<dbReference type="GO" id="GO:0030968">
    <property type="term" value="P:endoplasmic reticulum unfolded protein response"/>
    <property type="evidence" value="ECO:0007669"/>
    <property type="project" value="TreeGrafter"/>
</dbReference>
<comment type="similarity">
    <text evidence="2">Belongs to the heat shock protein 70 family.</text>
</comment>
<dbReference type="AlphaFoldDB" id="A0A674N2E2"/>
<keyword evidence="6" id="KW-0067">ATP-binding</keyword>
<keyword evidence="5" id="KW-0256">Endoplasmic reticulum</keyword>
<name>A0A674N2E2_TAKRU</name>
<evidence type="ECO:0000256" key="5">
    <source>
        <dbReference type="ARBA" id="ARBA00022824"/>
    </source>
</evidence>
<dbReference type="InterPro" id="IPR018181">
    <property type="entry name" value="Heat_shock_70_CS"/>
</dbReference>
<dbReference type="InterPro" id="IPR029048">
    <property type="entry name" value="HSP70_C_sf"/>
</dbReference>
<dbReference type="PROSITE" id="PS00329">
    <property type="entry name" value="HSP70_2"/>
    <property type="match status" value="1"/>
</dbReference>
<proteinExistence type="inferred from homology"/>
<dbReference type="GO" id="GO:1903298">
    <property type="term" value="P:negative regulation of hypoxia-induced intrinsic apoptotic signaling pathway"/>
    <property type="evidence" value="ECO:0007669"/>
    <property type="project" value="TreeGrafter"/>
</dbReference>
<dbReference type="FunFam" id="1.20.1270.10:FF:000013">
    <property type="entry name" value="Hypoxia up-regulated protein 1"/>
    <property type="match status" value="1"/>
</dbReference>
<dbReference type="Gene3D" id="3.30.30.30">
    <property type="match status" value="1"/>
</dbReference>
<feature type="compositionally biased region" description="Low complexity" evidence="9">
    <location>
        <begin position="902"/>
        <end position="912"/>
    </location>
</feature>
<reference evidence="10" key="2">
    <citation type="submission" date="2025-08" db="UniProtKB">
        <authorList>
            <consortium name="Ensembl"/>
        </authorList>
    </citation>
    <scope>IDENTIFICATION</scope>
</reference>
<dbReference type="Gene3D" id="3.90.640.10">
    <property type="entry name" value="Actin, Chain A, domain 4"/>
    <property type="match status" value="1"/>
</dbReference>
<dbReference type="FunFam" id="3.30.30.30:FF:000004">
    <property type="entry name" value="hypoxia up-regulated protein 1"/>
    <property type="match status" value="1"/>
</dbReference>
<feature type="region of interest" description="Disordered" evidence="9">
    <location>
        <begin position="580"/>
        <end position="631"/>
    </location>
</feature>
<reference evidence="10 11" key="1">
    <citation type="journal article" date="2011" name="Genome Biol. Evol.">
        <title>Integration of the genetic map and genome assembly of fugu facilitates insights into distinct features of genome evolution in teleosts and mammals.</title>
        <authorList>
            <person name="Kai W."/>
            <person name="Kikuchi K."/>
            <person name="Tohari S."/>
            <person name="Chew A.K."/>
            <person name="Tay A."/>
            <person name="Fujiwara A."/>
            <person name="Hosoya S."/>
            <person name="Suetake H."/>
            <person name="Naruse K."/>
            <person name="Brenner S."/>
            <person name="Suzuki Y."/>
            <person name="Venkatesh B."/>
        </authorList>
    </citation>
    <scope>NUCLEOTIDE SEQUENCE [LARGE SCALE GENOMIC DNA]</scope>
</reference>
<accession>A0A674N2E2</accession>
<dbReference type="InterPro" id="IPR013126">
    <property type="entry name" value="Hsp_70_fam"/>
</dbReference>
<dbReference type="GO" id="GO:0005524">
    <property type="term" value="F:ATP binding"/>
    <property type="evidence" value="ECO:0007669"/>
    <property type="project" value="UniProtKB-KW"/>
</dbReference>
<feature type="compositionally biased region" description="Polar residues" evidence="9">
    <location>
        <begin position="858"/>
        <end position="868"/>
    </location>
</feature>